<dbReference type="Proteomes" id="UP000559987">
    <property type="component" value="Unassembled WGS sequence"/>
</dbReference>
<dbReference type="PANTHER" id="PTHR43654">
    <property type="entry name" value="GLUTAMATE 5-KINASE"/>
    <property type="match status" value="1"/>
</dbReference>
<dbReference type="PROSITE" id="PS50890">
    <property type="entry name" value="PUA"/>
    <property type="match status" value="1"/>
</dbReference>
<evidence type="ECO:0000256" key="8">
    <source>
        <dbReference type="HAMAP-Rule" id="MF_00456"/>
    </source>
</evidence>
<dbReference type="RefSeq" id="WP_183911605.1">
    <property type="nucleotide sequence ID" value="NZ_JACHXZ010000005.1"/>
</dbReference>
<feature type="binding site" evidence="8">
    <location>
        <position position="59"/>
    </location>
    <ligand>
        <name>substrate</name>
    </ligand>
</feature>
<dbReference type="Pfam" id="PF00696">
    <property type="entry name" value="AA_kinase"/>
    <property type="match status" value="1"/>
</dbReference>
<comment type="subcellular location">
    <subcellularLocation>
        <location evidence="8">Cytoplasm</location>
    </subcellularLocation>
</comment>
<feature type="binding site" evidence="8">
    <location>
        <begin position="178"/>
        <end position="179"/>
    </location>
    <ligand>
        <name>ATP</name>
        <dbReference type="ChEBI" id="CHEBI:30616"/>
    </ligand>
</feature>
<comment type="pathway">
    <text evidence="8">Amino-acid biosynthesis; L-proline biosynthesis; L-glutamate 5-semialdehyde from L-glutamate: step 1/2.</text>
</comment>
<dbReference type="SUPFAM" id="SSF88697">
    <property type="entry name" value="PUA domain-like"/>
    <property type="match status" value="1"/>
</dbReference>
<evidence type="ECO:0000313" key="10">
    <source>
        <dbReference type="EMBL" id="MBB3170109.1"/>
    </source>
</evidence>
<keyword evidence="6 8" id="KW-0418">Kinase</keyword>
<sequence>MEKSGKRKELINKQRWVVKIGSSLLTNNGQGLDKPAIAGWVKQMARLREQGIELVLVSSGAVAAGMRRLGWKSRPHAMHELQAAAAVGQMALVHNYEKEFLKYDLQTAQILLVHDDLASRERYLNARSTIKTLIELGVVPIVNENDTVVTDEIRFGDNDTLGALVANIVEADVLILLTDQDGMYTDDPRSNPNAKLLDRVPASDERLDEMAGDGGALGRGGMVTKVRAARLAALSGTHTVIVGGRLPNVIDRLADGEPLGTLLLSDEEPQTARKNWLSGHLQTCGEIILDDGAVESLREQGSSLLSVGVTDVFGSFNRGDMVLCLDREGNEVARGLVNYCALDARRIAGQSSECIEDILGYMDEVELIHRDNLVLSLMPTNVVEMEL</sequence>
<dbReference type="Gene3D" id="2.30.130.10">
    <property type="entry name" value="PUA domain"/>
    <property type="match status" value="1"/>
</dbReference>
<dbReference type="GO" id="GO:0005829">
    <property type="term" value="C:cytosol"/>
    <property type="evidence" value="ECO:0007669"/>
    <property type="project" value="TreeGrafter"/>
</dbReference>
<dbReference type="PIRSF" id="PIRSF000729">
    <property type="entry name" value="GK"/>
    <property type="match status" value="1"/>
</dbReference>
<reference evidence="10 11" key="1">
    <citation type="submission" date="2020-08" db="EMBL/GenBank/DDBJ databases">
        <title>Genomic Encyclopedia of Type Strains, Phase III (KMG-III): the genomes of soil and plant-associated and newly described type strains.</title>
        <authorList>
            <person name="Whitman W."/>
        </authorList>
    </citation>
    <scope>NUCLEOTIDE SEQUENCE [LARGE SCALE GENOMIC DNA]</scope>
    <source>
        <strain evidence="10 11">CECT 8571</strain>
    </source>
</reference>
<dbReference type="PANTHER" id="PTHR43654:SF1">
    <property type="entry name" value="ISOPENTENYL PHOSPHATE KINASE"/>
    <property type="match status" value="1"/>
</dbReference>
<evidence type="ECO:0000256" key="4">
    <source>
        <dbReference type="ARBA" id="ARBA00022679"/>
    </source>
</evidence>
<feature type="binding site" evidence="8">
    <location>
        <position position="19"/>
    </location>
    <ligand>
        <name>ATP</name>
        <dbReference type="ChEBI" id="CHEBI:30616"/>
    </ligand>
</feature>
<evidence type="ECO:0000256" key="5">
    <source>
        <dbReference type="ARBA" id="ARBA00022741"/>
    </source>
</evidence>
<dbReference type="InterPro" id="IPR015947">
    <property type="entry name" value="PUA-like_sf"/>
</dbReference>
<dbReference type="CDD" id="cd04242">
    <property type="entry name" value="AAK_G5K_ProB"/>
    <property type="match status" value="1"/>
</dbReference>
<evidence type="ECO:0000256" key="2">
    <source>
        <dbReference type="ARBA" id="ARBA00022605"/>
    </source>
</evidence>
<dbReference type="InterPro" id="IPR041739">
    <property type="entry name" value="G5K_ProB"/>
</dbReference>
<dbReference type="Gene3D" id="3.40.1160.10">
    <property type="entry name" value="Acetylglutamate kinase-like"/>
    <property type="match status" value="1"/>
</dbReference>
<keyword evidence="1 8" id="KW-0963">Cytoplasm</keyword>
<keyword evidence="4 8" id="KW-0808">Transferase</keyword>
<protein>
    <recommendedName>
        <fullName evidence="8">Glutamate 5-kinase</fullName>
        <ecNumber evidence="8">2.7.2.11</ecNumber>
    </recommendedName>
    <alternativeName>
        <fullName evidence="8">Gamma-glutamyl kinase</fullName>
        <shortName evidence="8">GK</shortName>
    </alternativeName>
</protein>
<dbReference type="SMART" id="SM00359">
    <property type="entry name" value="PUA"/>
    <property type="match status" value="1"/>
</dbReference>
<name>A0A839UUJ8_9GAMM</name>
<comment type="catalytic activity">
    <reaction evidence="8">
        <text>L-glutamate + ATP = L-glutamyl 5-phosphate + ADP</text>
        <dbReference type="Rhea" id="RHEA:14877"/>
        <dbReference type="ChEBI" id="CHEBI:29985"/>
        <dbReference type="ChEBI" id="CHEBI:30616"/>
        <dbReference type="ChEBI" id="CHEBI:58274"/>
        <dbReference type="ChEBI" id="CHEBI:456216"/>
        <dbReference type="EC" id="2.7.2.11"/>
    </reaction>
</comment>
<dbReference type="SUPFAM" id="SSF53633">
    <property type="entry name" value="Carbamate kinase-like"/>
    <property type="match status" value="1"/>
</dbReference>
<dbReference type="AlphaFoldDB" id="A0A839UUJ8"/>
<dbReference type="EMBL" id="JACHXZ010000005">
    <property type="protein sequence ID" value="MBB3170109.1"/>
    <property type="molecule type" value="Genomic_DNA"/>
</dbReference>
<evidence type="ECO:0000256" key="3">
    <source>
        <dbReference type="ARBA" id="ARBA00022650"/>
    </source>
</evidence>
<comment type="caution">
    <text evidence="10">The sequence shown here is derived from an EMBL/GenBank/DDBJ whole genome shotgun (WGS) entry which is preliminary data.</text>
</comment>
<dbReference type="InterPro" id="IPR036393">
    <property type="entry name" value="AceGlu_kinase-like_sf"/>
</dbReference>
<keyword evidence="3 8" id="KW-0641">Proline biosynthesis</keyword>
<dbReference type="NCBIfam" id="TIGR01027">
    <property type="entry name" value="proB"/>
    <property type="match status" value="1"/>
</dbReference>
<evidence type="ECO:0000256" key="6">
    <source>
        <dbReference type="ARBA" id="ARBA00022777"/>
    </source>
</evidence>
<dbReference type="GO" id="GO:0055129">
    <property type="term" value="P:L-proline biosynthetic process"/>
    <property type="evidence" value="ECO:0007669"/>
    <property type="project" value="UniProtKB-UniRule"/>
</dbReference>
<comment type="similarity">
    <text evidence="8">Belongs to the glutamate 5-kinase family.</text>
</comment>
<feature type="binding site" evidence="8">
    <location>
        <position position="146"/>
    </location>
    <ligand>
        <name>substrate</name>
    </ligand>
</feature>
<dbReference type="InterPro" id="IPR019797">
    <property type="entry name" value="Glutamate_5-kinase_CS"/>
</dbReference>
<proteinExistence type="inferred from homology"/>
<evidence type="ECO:0000259" key="9">
    <source>
        <dbReference type="SMART" id="SM00359"/>
    </source>
</evidence>
<dbReference type="GO" id="GO:0003723">
    <property type="term" value="F:RNA binding"/>
    <property type="evidence" value="ECO:0007669"/>
    <property type="project" value="InterPro"/>
</dbReference>
<keyword evidence="2 8" id="KW-0028">Amino-acid biosynthesis</keyword>
<feature type="domain" description="PUA" evidence="9">
    <location>
        <begin position="285"/>
        <end position="368"/>
    </location>
</feature>
<dbReference type="GO" id="GO:0004349">
    <property type="term" value="F:glutamate 5-kinase activity"/>
    <property type="evidence" value="ECO:0007669"/>
    <property type="project" value="UniProtKB-UniRule"/>
</dbReference>
<organism evidence="10 11">
    <name type="scientific">Simiduia aestuariiviva</name>
    <dbReference type="NCBI Taxonomy" id="1510459"/>
    <lineage>
        <taxon>Bacteria</taxon>
        <taxon>Pseudomonadati</taxon>
        <taxon>Pseudomonadota</taxon>
        <taxon>Gammaproteobacteria</taxon>
        <taxon>Cellvibrionales</taxon>
        <taxon>Cellvibrionaceae</taxon>
        <taxon>Simiduia</taxon>
    </lineage>
</organism>
<evidence type="ECO:0000256" key="7">
    <source>
        <dbReference type="ARBA" id="ARBA00022840"/>
    </source>
</evidence>
<dbReference type="PRINTS" id="PR00474">
    <property type="entry name" value="GLU5KINASE"/>
</dbReference>
<dbReference type="CDD" id="cd21157">
    <property type="entry name" value="PUA_G5K"/>
    <property type="match status" value="1"/>
</dbReference>
<dbReference type="FunFam" id="3.40.1160.10:FF:000018">
    <property type="entry name" value="Glutamate 5-kinase"/>
    <property type="match status" value="1"/>
</dbReference>
<dbReference type="InterPro" id="IPR036974">
    <property type="entry name" value="PUA_sf"/>
</dbReference>
<dbReference type="GO" id="GO:0005524">
    <property type="term" value="F:ATP binding"/>
    <property type="evidence" value="ECO:0007669"/>
    <property type="project" value="UniProtKB-KW"/>
</dbReference>
<keyword evidence="5 8" id="KW-0547">Nucleotide-binding</keyword>
<evidence type="ECO:0000313" key="11">
    <source>
        <dbReference type="Proteomes" id="UP000559987"/>
    </source>
</evidence>
<dbReference type="InterPro" id="IPR002478">
    <property type="entry name" value="PUA"/>
</dbReference>
<keyword evidence="11" id="KW-1185">Reference proteome</keyword>
<evidence type="ECO:0000256" key="1">
    <source>
        <dbReference type="ARBA" id="ARBA00022490"/>
    </source>
</evidence>
<dbReference type="FunFam" id="2.30.130.10:FF:000007">
    <property type="entry name" value="Glutamate 5-kinase"/>
    <property type="match status" value="1"/>
</dbReference>
<dbReference type="UniPathway" id="UPA00098">
    <property type="reaction ID" value="UER00359"/>
</dbReference>
<dbReference type="InterPro" id="IPR001048">
    <property type="entry name" value="Asp/Glu/Uridylate_kinase"/>
</dbReference>
<dbReference type="InterPro" id="IPR005715">
    <property type="entry name" value="Glu_5kinase/COase_Synthase"/>
</dbReference>
<comment type="function">
    <text evidence="8">Catalyzes the transfer of a phosphate group to glutamate to form L-glutamate 5-phosphate.</text>
</comment>
<dbReference type="Pfam" id="PF01472">
    <property type="entry name" value="PUA"/>
    <property type="match status" value="1"/>
</dbReference>
<dbReference type="HAMAP" id="MF_00456">
    <property type="entry name" value="ProB"/>
    <property type="match status" value="1"/>
</dbReference>
<gene>
    <name evidence="8" type="primary">proB</name>
    <name evidence="10" type="ORF">FHS30_003326</name>
</gene>
<feature type="binding site" evidence="8">
    <location>
        <position position="158"/>
    </location>
    <ligand>
        <name>substrate</name>
    </ligand>
</feature>
<dbReference type="PROSITE" id="PS00902">
    <property type="entry name" value="GLUTAMATE_5_KINASE"/>
    <property type="match status" value="1"/>
</dbReference>
<comment type="caution">
    <text evidence="8">Lacks conserved residue(s) required for the propagation of feature annotation.</text>
</comment>
<dbReference type="InterPro" id="IPR011529">
    <property type="entry name" value="Glu_5kinase"/>
</dbReference>
<accession>A0A839UUJ8</accession>
<dbReference type="InterPro" id="IPR001057">
    <property type="entry name" value="Glu/AcGlu_kinase"/>
</dbReference>
<keyword evidence="7 8" id="KW-0067">ATP-binding</keyword>
<dbReference type="EC" id="2.7.2.11" evidence="8"/>